<evidence type="ECO:0000256" key="1">
    <source>
        <dbReference type="SAM" id="Phobius"/>
    </source>
</evidence>
<protein>
    <submittedName>
        <fullName evidence="2">Uncharacterized protein</fullName>
    </submittedName>
</protein>
<dbReference type="EMBL" id="FPKS01000006">
    <property type="protein sequence ID" value="SFZ74856.1"/>
    <property type="molecule type" value="Genomic_DNA"/>
</dbReference>
<keyword evidence="1" id="KW-1133">Transmembrane helix</keyword>
<proteinExistence type="predicted"/>
<evidence type="ECO:0000313" key="3">
    <source>
        <dbReference type="Proteomes" id="UP000185655"/>
    </source>
</evidence>
<reference evidence="2 3" key="1">
    <citation type="submission" date="2016-11" db="EMBL/GenBank/DDBJ databases">
        <authorList>
            <person name="Jaros S."/>
            <person name="Januszkiewicz K."/>
            <person name="Wedrychowicz H."/>
        </authorList>
    </citation>
    <scope>NUCLEOTIDE SEQUENCE [LARGE SCALE GENOMIC DNA]</scope>
    <source>
        <strain evidence="2 3">DSM 22330</strain>
    </source>
</reference>
<feature type="transmembrane region" description="Helical" evidence="1">
    <location>
        <begin position="6"/>
        <end position="23"/>
    </location>
</feature>
<sequence length="97" mass="11188">MKKSKINFTLITSIIVGFFSIMLKDKNVMNDASIIYKIICIIYSVLLLFWAGILIFNFERFYEGWGVKNRTEKMNFQSYFVAAIVALIIGAGLGYLW</sequence>
<feature type="transmembrane region" description="Helical" evidence="1">
    <location>
        <begin position="76"/>
        <end position="96"/>
    </location>
</feature>
<accession>A0A1K2HDF7</accession>
<dbReference type="Proteomes" id="UP000185655">
    <property type="component" value="Unassembled WGS sequence"/>
</dbReference>
<name>A0A1K2HDF7_9LACT</name>
<keyword evidence="1" id="KW-0812">Transmembrane</keyword>
<dbReference type="RefSeq" id="WP_031366003.1">
    <property type="nucleotide sequence ID" value="NZ_FPKS01000006.1"/>
</dbReference>
<feature type="transmembrane region" description="Helical" evidence="1">
    <location>
        <begin position="35"/>
        <end position="56"/>
    </location>
</feature>
<dbReference type="AlphaFoldDB" id="A0A1K2HDF7"/>
<evidence type="ECO:0000313" key="2">
    <source>
        <dbReference type="EMBL" id="SFZ74856.1"/>
    </source>
</evidence>
<gene>
    <name evidence="2" type="ORF">SAMN02746068_01390</name>
</gene>
<organism evidence="2 3">
    <name type="scientific">Pseudolactococcus chungangensis CAU 28 = DSM 22330</name>
    <dbReference type="NCBI Taxonomy" id="1122154"/>
    <lineage>
        <taxon>Bacteria</taxon>
        <taxon>Bacillati</taxon>
        <taxon>Bacillota</taxon>
        <taxon>Bacilli</taxon>
        <taxon>Lactobacillales</taxon>
        <taxon>Streptococcaceae</taxon>
        <taxon>Pseudolactococcus</taxon>
    </lineage>
</organism>
<keyword evidence="1" id="KW-0472">Membrane</keyword>